<dbReference type="Pfam" id="PF00672">
    <property type="entry name" value="HAMP"/>
    <property type="match status" value="1"/>
</dbReference>
<dbReference type="Pfam" id="PF17200">
    <property type="entry name" value="sCache_2"/>
    <property type="match status" value="1"/>
</dbReference>
<dbReference type="PANTHER" id="PTHR32089:SF112">
    <property type="entry name" value="LYSOZYME-LIKE PROTEIN-RELATED"/>
    <property type="match status" value="1"/>
</dbReference>
<evidence type="ECO:0000256" key="3">
    <source>
        <dbReference type="ARBA" id="ARBA00022692"/>
    </source>
</evidence>
<evidence type="ECO:0000256" key="5">
    <source>
        <dbReference type="ARBA" id="ARBA00023136"/>
    </source>
</evidence>
<dbReference type="CDD" id="cd06225">
    <property type="entry name" value="HAMP"/>
    <property type="match status" value="1"/>
</dbReference>
<evidence type="ECO:0000313" key="12">
    <source>
        <dbReference type="EMBL" id="PWC29538.1"/>
    </source>
</evidence>
<dbReference type="GO" id="GO:0006935">
    <property type="term" value="P:chemotaxis"/>
    <property type="evidence" value="ECO:0007669"/>
    <property type="project" value="InterPro"/>
</dbReference>
<dbReference type="GO" id="GO:0005886">
    <property type="term" value="C:plasma membrane"/>
    <property type="evidence" value="ECO:0007669"/>
    <property type="project" value="UniProtKB-SubCell"/>
</dbReference>
<feature type="domain" description="Methyl-accepting transducer" evidence="10">
    <location>
        <begin position="312"/>
        <end position="538"/>
    </location>
</feature>
<evidence type="ECO:0000256" key="4">
    <source>
        <dbReference type="ARBA" id="ARBA00022989"/>
    </source>
</evidence>
<dbReference type="Gene3D" id="1.10.287.950">
    <property type="entry name" value="Methyl-accepting chemotaxis protein"/>
    <property type="match status" value="1"/>
</dbReference>
<protein>
    <submittedName>
        <fullName evidence="12">Chemotaxis protein</fullName>
    </submittedName>
</protein>
<keyword evidence="3" id="KW-0812">Transmembrane</keyword>
<keyword evidence="6 8" id="KW-0807">Transducer</keyword>
<dbReference type="GO" id="GO:0004888">
    <property type="term" value="F:transmembrane signaling receptor activity"/>
    <property type="evidence" value="ECO:0007669"/>
    <property type="project" value="InterPro"/>
</dbReference>
<dbReference type="SMART" id="SM01049">
    <property type="entry name" value="Cache_2"/>
    <property type="match status" value="1"/>
</dbReference>
<keyword evidence="4" id="KW-1133">Transmembrane helix</keyword>
<dbReference type="RefSeq" id="WP_109516111.1">
    <property type="nucleotide sequence ID" value="NZ_PDOA01000003.1"/>
</dbReference>
<dbReference type="SMART" id="SM00304">
    <property type="entry name" value="HAMP"/>
    <property type="match status" value="1"/>
</dbReference>
<evidence type="ECO:0000256" key="2">
    <source>
        <dbReference type="ARBA" id="ARBA00022475"/>
    </source>
</evidence>
<evidence type="ECO:0000256" key="8">
    <source>
        <dbReference type="PROSITE-ProRule" id="PRU00284"/>
    </source>
</evidence>
<feature type="coiled-coil region" evidence="9">
    <location>
        <begin position="262"/>
        <end position="289"/>
    </location>
</feature>
<dbReference type="EMBL" id="PDOA01000003">
    <property type="protein sequence ID" value="PWC29538.1"/>
    <property type="molecule type" value="Genomic_DNA"/>
</dbReference>
<organism evidence="12 13">
    <name type="scientific">Teichococcus aestuarii</name>
    <dbReference type="NCBI Taxonomy" id="568898"/>
    <lineage>
        <taxon>Bacteria</taxon>
        <taxon>Pseudomonadati</taxon>
        <taxon>Pseudomonadota</taxon>
        <taxon>Alphaproteobacteria</taxon>
        <taxon>Acetobacterales</taxon>
        <taxon>Roseomonadaceae</taxon>
        <taxon>Roseomonas</taxon>
    </lineage>
</organism>
<sequence length="571" mass="59072">MATASSPRQGRLPIALRLAALALLALLALAGLTVHGLSERRQVMEEGRIDMLRAVVETVIAIAAHHAAEEQAGRADRATAQAAALRAIRAMRYRGDEYVFITDMEPRMVMHPIRPALEGQALAASRDPSGFPLFLAFVETVRRAGGGLVPYLWPRPGAEKPVEKLSYVQGFAPWGWVIGTGVYVDDLRAAQHAALLRELGVAGGVGLLLALSGLLVGRGVTRPLKALEARMRSLAAGGTAAPVPGIGRGDEIGAMAGAVAVFREAMLEADRLRQEREVARQQAEGARHDAQRALAAEVEQSLGKVSGHLEHSAGTLDAATQAMGATRDAMAAGLAAAQADAAATGENVRAVAAAAEELARSVEAITRQVEESAGAARRASAEARQADETVGSLTDTARRIGDVVRLINDIAGQTNLLALNATIESARAGEAGKGFAVVANEVKALASQTARATEEIATQINAMQRVTEQVVAAIRGMGGAIEHSGTVATAIAGAIAQQGAATRQIAAHVAEATTGSRTMGRRMAQLGEGMGLNDAALARVREAGSALGQQGQALRQAVDGLVARLHGGAPT</sequence>
<name>A0A2U1V6J1_9PROT</name>
<dbReference type="GO" id="GO:0007165">
    <property type="term" value="P:signal transduction"/>
    <property type="evidence" value="ECO:0007669"/>
    <property type="project" value="UniProtKB-KW"/>
</dbReference>
<comment type="caution">
    <text evidence="12">The sequence shown here is derived from an EMBL/GenBank/DDBJ whole genome shotgun (WGS) entry which is preliminary data.</text>
</comment>
<accession>A0A2U1V6J1</accession>
<dbReference type="InterPro" id="IPR003660">
    <property type="entry name" value="HAMP_dom"/>
</dbReference>
<keyword evidence="5" id="KW-0472">Membrane</keyword>
<comment type="similarity">
    <text evidence="7">Belongs to the methyl-accepting chemotaxis (MCP) protein family.</text>
</comment>
<proteinExistence type="inferred from homology"/>
<dbReference type="PROSITE" id="PS50885">
    <property type="entry name" value="HAMP"/>
    <property type="match status" value="1"/>
</dbReference>
<dbReference type="AlphaFoldDB" id="A0A2U1V6J1"/>
<evidence type="ECO:0000259" key="11">
    <source>
        <dbReference type="PROSITE" id="PS50885"/>
    </source>
</evidence>
<dbReference type="Pfam" id="PF00015">
    <property type="entry name" value="MCPsignal"/>
    <property type="match status" value="1"/>
</dbReference>
<keyword evidence="9" id="KW-0175">Coiled coil</keyword>
<dbReference type="InterPro" id="IPR004089">
    <property type="entry name" value="MCPsignal_dom"/>
</dbReference>
<keyword evidence="2" id="KW-1003">Cell membrane</keyword>
<reference evidence="13" key="1">
    <citation type="submission" date="2017-10" db="EMBL/GenBank/DDBJ databases">
        <authorList>
            <person name="Toshchakov S.V."/>
            <person name="Goeva M.A."/>
        </authorList>
    </citation>
    <scope>NUCLEOTIDE SEQUENCE [LARGE SCALE GENOMIC DNA]</scope>
    <source>
        <strain evidence="13">JR1/69-1-13</strain>
    </source>
</reference>
<dbReference type="PANTHER" id="PTHR32089">
    <property type="entry name" value="METHYL-ACCEPTING CHEMOTAXIS PROTEIN MCPB"/>
    <property type="match status" value="1"/>
</dbReference>
<dbReference type="InterPro" id="IPR033480">
    <property type="entry name" value="sCache_2"/>
</dbReference>
<evidence type="ECO:0000259" key="10">
    <source>
        <dbReference type="PROSITE" id="PS50111"/>
    </source>
</evidence>
<evidence type="ECO:0000256" key="1">
    <source>
        <dbReference type="ARBA" id="ARBA00004651"/>
    </source>
</evidence>
<comment type="subcellular location">
    <subcellularLocation>
        <location evidence="1">Cell membrane</location>
        <topology evidence="1">Multi-pass membrane protein</topology>
    </subcellularLocation>
</comment>
<evidence type="ECO:0000256" key="6">
    <source>
        <dbReference type="ARBA" id="ARBA00023224"/>
    </source>
</evidence>
<evidence type="ECO:0000256" key="7">
    <source>
        <dbReference type="ARBA" id="ARBA00029447"/>
    </source>
</evidence>
<dbReference type="PRINTS" id="PR00260">
    <property type="entry name" value="CHEMTRNSDUCR"/>
</dbReference>
<evidence type="ECO:0000256" key="9">
    <source>
        <dbReference type="SAM" id="Coils"/>
    </source>
</evidence>
<dbReference type="Gene3D" id="1.10.8.500">
    <property type="entry name" value="HAMP domain in histidine kinase"/>
    <property type="match status" value="1"/>
</dbReference>
<dbReference type="Gene3D" id="3.30.450.20">
    <property type="entry name" value="PAS domain"/>
    <property type="match status" value="1"/>
</dbReference>
<evidence type="ECO:0000313" key="13">
    <source>
        <dbReference type="Proteomes" id="UP000245048"/>
    </source>
</evidence>
<dbReference type="SUPFAM" id="SSF58104">
    <property type="entry name" value="Methyl-accepting chemotaxis protein (MCP) signaling domain"/>
    <property type="match status" value="1"/>
</dbReference>
<dbReference type="SMART" id="SM00283">
    <property type="entry name" value="MA"/>
    <property type="match status" value="1"/>
</dbReference>
<feature type="domain" description="HAMP" evidence="11">
    <location>
        <begin position="218"/>
        <end position="271"/>
    </location>
</feature>
<gene>
    <name evidence="12" type="ORF">CR165_06220</name>
</gene>
<dbReference type="Proteomes" id="UP000245048">
    <property type="component" value="Unassembled WGS sequence"/>
</dbReference>
<dbReference type="InterPro" id="IPR004090">
    <property type="entry name" value="Chemotax_Me-accpt_rcpt"/>
</dbReference>
<dbReference type="OrthoDB" id="7260004at2"/>
<dbReference type="PROSITE" id="PS50111">
    <property type="entry name" value="CHEMOTAXIS_TRANSDUC_2"/>
    <property type="match status" value="1"/>
</dbReference>
<keyword evidence="13" id="KW-1185">Reference proteome</keyword>